<dbReference type="EMBL" id="KV454290">
    <property type="protein sequence ID" value="ODQ76013.1"/>
    <property type="molecule type" value="Genomic_DNA"/>
</dbReference>
<evidence type="ECO:0000313" key="2">
    <source>
        <dbReference type="EMBL" id="ODQ76013.1"/>
    </source>
</evidence>
<dbReference type="AlphaFoldDB" id="A0A1E3QE89"/>
<evidence type="ECO:0000313" key="3">
    <source>
        <dbReference type="Proteomes" id="UP000094385"/>
    </source>
</evidence>
<gene>
    <name evidence="2" type="ORF">LIPSTDRAFT_224003</name>
</gene>
<evidence type="ECO:0000256" key="1">
    <source>
        <dbReference type="SAM" id="MobiDB-lite"/>
    </source>
</evidence>
<feature type="region of interest" description="Disordered" evidence="1">
    <location>
        <begin position="70"/>
        <end position="91"/>
    </location>
</feature>
<reference evidence="2 3" key="1">
    <citation type="journal article" date="2016" name="Proc. Natl. Acad. Sci. U.S.A.">
        <title>Comparative genomics of biotechnologically important yeasts.</title>
        <authorList>
            <person name="Riley R."/>
            <person name="Haridas S."/>
            <person name="Wolfe K.H."/>
            <person name="Lopes M.R."/>
            <person name="Hittinger C.T."/>
            <person name="Goeker M."/>
            <person name="Salamov A.A."/>
            <person name="Wisecaver J.H."/>
            <person name="Long T.M."/>
            <person name="Calvey C.H."/>
            <person name="Aerts A.L."/>
            <person name="Barry K.W."/>
            <person name="Choi C."/>
            <person name="Clum A."/>
            <person name="Coughlan A.Y."/>
            <person name="Deshpande S."/>
            <person name="Douglass A.P."/>
            <person name="Hanson S.J."/>
            <person name="Klenk H.-P."/>
            <person name="LaButti K.M."/>
            <person name="Lapidus A."/>
            <person name="Lindquist E.A."/>
            <person name="Lipzen A.M."/>
            <person name="Meier-Kolthoff J.P."/>
            <person name="Ohm R.A."/>
            <person name="Otillar R.P."/>
            <person name="Pangilinan J.L."/>
            <person name="Peng Y."/>
            <person name="Rokas A."/>
            <person name="Rosa C.A."/>
            <person name="Scheuner C."/>
            <person name="Sibirny A.A."/>
            <person name="Slot J.C."/>
            <person name="Stielow J.B."/>
            <person name="Sun H."/>
            <person name="Kurtzman C.P."/>
            <person name="Blackwell M."/>
            <person name="Grigoriev I.V."/>
            <person name="Jeffries T.W."/>
        </authorList>
    </citation>
    <scope>NUCLEOTIDE SEQUENCE [LARGE SCALE GENOMIC DNA]</scope>
    <source>
        <strain evidence="2 3">NRRL Y-11557</strain>
    </source>
</reference>
<proteinExistence type="predicted"/>
<accession>A0A1E3QE89</accession>
<name>A0A1E3QE89_LIPST</name>
<dbReference type="Proteomes" id="UP000094385">
    <property type="component" value="Unassembled WGS sequence"/>
</dbReference>
<sequence length="91" mass="10154">MDHITAAVNNPYPLYVGMVLDSVDQARQFVNAYAIHPYFAVKNGFVSNKDRKLLLLCNCAKKPFKARQLPMTTGTQGDNGLIRPKVARSML</sequence>
<keyword evidence="3" id="KW-1185">Reference proteome</keyword>
<organism evidence="2 3">
    <name type="scientific">Lipomyces starkeyi NRRL Y-11557</name>
    <dbReference type="NCBI Taxonomy" id="675824"/>
    <lineage>
        <taxon>Eukaryota</taxon>
        <taxon>Fungi</taxon>
        <taxon>Dikarya</taxon>
        <taxon>Ascomycota</taxon>
        <taxon>Saccharomycotina</taxon>
        <taxon>Lipomycetes</taxon>
        <taxon>Lipomycetales</taxon>
        <taxon>Lipomycetaceae</taxon>
        <taxon>Lipomyces</taxon>
    </lineage>
</organism>
<protein>
    <submittedName>
        <fullName evidence="2">Uncharacterized protein</fullName>
    </submittedName>
</protein>